<gene>
    <name evidence="1" type="ORF">ACH5RR_022395</name>
</gene>
<dbReference type="EMBL" id="JBJUIK010000010">
    <property type="protein sequence ID" value="KAL3515493.1"/>
    <property type="molecule type" value="Genomic_DNA"/>
</dbReference>
<proteinExistence type="predicted"/>
<organism evidence="1 2">
    <name type="scientific">Cinchona calisaya</name>
    <dbReference type="NCBI Taxonomy" id="153742"/>
    <lineage>
        <taxon>Eukaryota</taxon>
        <taxon>Viridiplantae</taxon>
        <taxon>Streptophyta</taxon>
        <taxon>Embryophyta</taxon>
        <taxon>Tracheophyta</taxon>
        <taxon>Spermatophyta</taxon>
        <taxon>Magnoliopsida</taxon>
        <taxon>eudicotyledons</taxon>
        <taxon>Gunneridae</taxon>
        <taxon>Pentapetalae</taxon>
        <taxon>asterids</taxon>
        <taxon>lamiids</taxon>
        <taxon>Gentianales</taxon>
        <taxon>Rubiaceae</taxon>
        <taxon>Cinchonoideae</taxon>
        <taxon>Cinchoneae</taxon>
        <taxon>Cinchona</taxon>
    </lineage>
</organism>
<accession>A0ABD2ZCM7</accession>
<dbReference type="AlphaFoldDB" id="A0ABD2ZCM7"/>
<evidence type="ECO:0000313" key="1">
    <source>
        <dbReference type="EMBL" id="KAL3515493.1"/>
    </source>
</evidence>
<sequence>MEVYIRSPTFAFSIFLVITMALTSNTASIVAHARRLQDTTVPDLPNEVPSVPDDGPEISFIPVDLPLPQITIPLPQISGLPIPTFPTTFPTFPAVFNPLN</sequence>
<evidence type="ECO:0000313" key="2">
    <source>
        <dbReference type="Proteomes" id="UP001630127"/>
    </source>
</evidence>
<protein>
    <submittedName>
        <fullName evidence="1">Uncharacterized protein</fullName>
    </submittedName>
</protein>
<keyword evidence="2" id="KW-1185">Reference proteome</keyword>
<name>A0ABD2ZCM7_9GENT</name>
<comment type="caution">
    <text evidence="1">The sequence shown here is derived from an EMBL/GenBank/DDBJ whole genome shotgun (WGS) entry which is preliminary data.</text>
</comment>
<reference evidence="1 2" key="1">
    <citation type="submission" date="2024-11" db="EMBL/GenBank/DDBJ databases">
        <title>A near-complete genome assembly of Cinchona calisaya.</title>
        <authorList>
            <person name="Lian D.C."/>
            <person name="Zhao X.W."/>
            <person name="Wei L."/>
        </authorList>
    </citation>
    <scope>NUCLEOTIDE SEQUENCE [LARGE SCALE GENOMIC DNA]</scope>
    <source>
        <tissue evidence="1">Nenye</tissue>
    </source>
</reference>
<dbReference type="Proteomes" id="UP001630127">
    <property type="component" value="Unassembled WGS sequence"/>
</dbReference>